<dbReference type="GO" id="GO:0035556">
    <property type="term" value="P:intracellular signal transduction"/>
    <property type="evidence" value="ECO:0000318"/>
    <property type="project" value="GO_Central"/>
</dbReference>
<dbReference type="STRING" id="6239.Y48B6A.10.1"/>
<keyword evidence="1" id="KW-0812">Transmembrane</keyword>
<keyword evidence="1" id="KW-1133">Transmembrane helix</keyword>
<evidence type="ECO:0000259" key="2">
    <source>
        <dbReference type="PROSITE" id="PS50011"/>
    </source>
</evidence>
<evidence type="ECO:0000313" key="4">
    <source>
        <dbReference type="Proteomes" id="UP000001940"/>
    </source>
</evidence>
<dbReference type="WormBase" id="Y48B6A.10">
    <property type="protein sequence ID" value="CE22125"/>
    <property type="gene ID" value="WBGene00012981"/>
</dbReference>
<dbReference type="PROSITE" id="PS50011">
    <property type="entry name" value="PROTEIN_KINASE_DOM"/>
    <property type="match status" value="1"/>
</dbReference>
<feature type="transmembrane region" description="Helical" evidence="1">
    <location>
        <begin position="30"/>
        <end position="53"/>
    </location>
</feature>
<dbReference type="GeneID" id="175077"/>
<gene>
    <name evidence="3" type="ORF">CELE_Y48B6A.10</name>
    <name evidence="3 5" type="ORF">Y48B6A.10</name>
</gene>
<dbReference type="PaxDb" id="6239-Y48B6A.10"/>
<name>Q9U2A2_CAEEL</name>
<dbReference type="EMBL" id="BX284602">
    <property type="protein sequence ID" value="CAB54446.1"/>
    <property type="molecule type" value="Genomic_DNA"/>
</dbReference>
<dbReference type="PANTHER" id="PTHR24419">
    <property type="entry name" value="INTERLEUKIN-1 RECEPTOR-ASSOCIATED KINASE"/>
    <property type="match status" value="1"/>
</dbReference>
<dbReference type="OrthoDB" id="6421756at2759"/>
<proteinExistence type="predicted"/>
<organism evidence="3 4">
    <name type="scientific">Caenorhabditis elegans</name>
    <dbReference type="NCBI Taxonomy" id="6239"/>
    <lineage>
        <taxon>Eukaryota</taxon>
        <taxon>Metazoa</taxon>
        <taxon>Ecdysozoa</taxon>
        <taxon>Nematoda</taxon>
        <taxon>Chromadorea</taxon>
        <taxon>Rhabditida</taxon>
        <taxon>Rhabditina</taxon>
        <taxon>Rhabditomorpha</taxon>
        <taxon>Rhabditoidea</taxon>
        <taxon>Rhabditidae</taxon>
        <taxon>Peloderinae</taxon>
        <taxon>Caenorhabditis</taxon>
    </lineage>
</organism>
<dbReference type="Proteomes" id="UP000001940">
    <property type="component" value="Chromosome II"/>
</dbReference>
<dbReference type="GO" id="GO:0000278">
    <property type="term" value="P:mitotic cell cycle"/>
    <property type="evidence" value="ECO:0000318"/>
    <property type="project" value="GO_Central"/>
</dbReference>
<dbReference type="KEGG" id="cel:CELE_Y48B6A.10"/>
<dbReference type="RefSeq" id="NP_496965.1">
    <property type="nucleotide sequence ID" value="NM_064564.3"/>
</dbReference>
<dbReference type="GO" id="GO:0005524">
    <property type="term" value="F:ATP binding"/>
    <property type="evidence" value="ECO:0007669"/>
    <property type="project" value="InterPro"/>
</dbReference>
<evidence type="ECO:0000256" key="1">
    <source>
        <dbReference type="SAM" id="Phobius"/>
    </source>
</evidence>
<dbReference type="PANTHER" id="PTHR24419:SF18">
    <property type="entry name" value="SERINE_THREONINE-PROTEIN KINASE HASPIN"/>
    <property type="match status" value="1"/>
</dbReference>
<dbReference type="Pfam" id="PF12330">
    <property type="entry name" value="Haspin_kinase"/>
    <property type="match status" value="1"/>
</dbReference>
<sequence>MPPCCRLGKTNTLYSSFHKEYLSIGLQFSVLFYFISCVCVGMTRIPAFQAMILESLKKQMNPRGVTRYEIRKYVKGKWLDRRAGVNKAYEKQCLASAMWSLQNQGVIHVKSKDRYVLGSDRAGAGGVILTGSARPREGAVGKRLNKNERQRASERARRAKALEKDFEQFGYLPEMTTKKKVVQWPAMKIELEQKLGGGIAGDAFNCTWKGLERVAKIIPLHPSHRNKKAFQEVAALNRLGDVAHQTPNLVKFEMAAVVTGMPQDVKNQLRENWRTNHMLVVILSRGGRPVASQPPDSLTAQQSIGIMKQFVMTMLIGETSLKLYHNDAHCRNVLLTDTDDEYLEYKPDGGAVKVKSYEKKLTIIDFGEATFDVPNPRKWPSHRFVSRLADFLIRRTTEDTRYYVERALSQCRDATGIDVHWPNGLLFADA</sequence>
<dbReference type="InterPro" id="IPR000719">
    <property type="entry name" value="Prot_kinase_dom"/>
</dbReference>
<dbReference type="PIR" id="T27002">
    <property type="entry name" value="T27002"/>
</dbReference>
<feature type="domain" description="Protein kinase" evidence="2">
    <location>
        <begin position="189"/>
        <end position="430"/>
    </location>
</feature>
<dbReference type="SMR" id="Q9U2A2"/>
<evidence type="ECO:0000313" key="5">
    <source>
        <dbReference type="WormBase" id="Y48B6A.10"/>
    </source>
</evidence>
<dbReference type="HOGENOM" id="CLU_638167_0_0_1"/>
<protein>
    <submittedName>
        <fullName evidence="3">Protein kinase domain-containing protein</fullName>
    </submittedName>
</protein>
<keyword evidence="3" id="KW-0808">Transferase</keyword>
<dbReference type="AGR" id="WB:WBGene00012981"/>
<dbReference type="GO" id="GO:0005634">
    <property type="term" value="C:nucleus"/>
    <property type="evidence" value="ECO:0000318"/>
    <property type="project" value="GO_Central"/>
</dbReference>
<dbReference type="CTD" id="175077"/>
<evidence type="ECO:0000313" key="3">
    <source>
        <dbReference type="EMBL" id="CAB54446.1"/>
    </source>
</evidence>
<dbReference type="SUPFAM" id="SSF56112">
    <property type="entry name" value="Protein kinase-like (PK-like)"/>
    <property type="match status" value="1"/>
</dbReference>
<keyword evidence="4" id="KW-1185">Reference proteome</keyword>
<dbReference type="GO" id="GO:0005737">
    <property type="term" value="C:cytoplasm"/>
    <property type="evidence" value="ECO:0000318"/>
    <property type="project" value="GO_Central"/>
</dbReference>
<dbReference type="InterPro" id="IPR011009">
    <property type="entry name" value="Kinase-like_dom_sf"/>
</dbReference>
<dbReference type="Bgee" id="WBGene00012981">
    <property type="expression patterns" value="Expressed in adult organism and 2 other cell types or tissues"/>
</dbReference>
<dbReference type="Gene3D" id="1.10.510.10">
    <property type="entry name" value="Transferase(Phosphotransferase) domain 1"/>
    <property type="match status" value="1"/>
</dbReference>
<keyword evidence="3" id="KW-0418">Kinase</keyword>
<accession>Q9U2A2</accession>
<dbReference type="eggNOG" id="KOG2464">
    <property type="taxonomic scope" value="Eukaryota"/>
</dbReference>
<dbReference type="AlphaFoldDB" id="Q9U2A2"/>
<dbReference type="PhylomeDB" id="Q9U2A2"/>
<dbReference type="UCSC" id="Y48B6A.10">
    <property type="organism name" value="c. elegans"/>
</dbReference>
<reference evidence="3 4" key="1">
    <citation type="journal article" date="1998" name="Science">
        <title>Genome sequence of the nematode C. elegans: a platform for investigating biology.</title>
        <authorList>
            <consortium name="The C. elegans sequencing consortium"/>
            <person name="Sulson J.E."/>
            <person name="Waterston R."/>
        </authorList>
    </citation>
    <scope>NUCLEOTIDE SEQUENCE [LARGE SCALE GENOMIC DNA]</scope>
    <source>
        <strain evidence="3 4">Bristol N2</strain>
    </source>
</reference>
<keyword evidence="1" id="KW-0472">Membrane</keyword>
<dbReference type="GO" id="GO:0072354">
    <property type="term" value="F:histone H3T3 kinase activity"/>
    <property type="evidence" value="ECO:0000318"/>
    <property type="project" value="GO_Central"/>
</dbReference>
<dbReference type="InParanoid" id="Q9U2A2"/>
<dbReference type="FunCoup" id="Q9U2A2">
    <property type="interactions" value="287"/>
</dbReference>